<reference evidence="8 9" key="1">
    <citation type="submission" date="2024-01" db="EMBL/GenBank/DDBJ databases">
        <title>The genomes of 5 underutilized Papilionoideae crops provide insights into root nodulation and disease resistanc.</title>
        <authorList>
            <person name="Jiang F."/>
        </authorList>
    </citation>
    <scope>NUCLEOTIDE SEQUENCE [LARGE SCALE GENOMIC DNA]</scope>
    <source>
        <strain evidence="8">JINMINGXINNONG_FW02</strain>
        <tissue evidence="8">Leaves</tissue>
    </source>
</reference>
<dbReference type="GO" id="GO:0003735">
    <property type="term" value="F:structural constituent of ribosome"/>
    <property type="evidence" value="ECO:0007669"/>
    <property type="project" value="InterPro"/>
</dbReference>
<keyword evidence="5" id="KW-0687">Ribonucleoprotein</keyword>
<feature type="domain" description="Small ribosomal subunit protein uS4 N-terminal" evidence="7">
    <location>
        <begin position="1"/>
        <end position="96"/>
    </location>
</feature>
<keyword evidence="9" id="KW-1185">Reference proteome</keyword>
<gene>
    <name evidence="8" type="ORF">VNO80_16253</name>
</gene>
<dbReference type="SMART" id="SM01390">
    <property type="entry name" value="Ribosomal_S4"/>
    <property type="match status" value="1"/>
</dbReference>
<proteinExistence type="inferred from homology"/>
<dbReference type="EMBL" id="JAYMYR010000006">
    <property type="protein sequence ID" value="KAK7356972.1"/>
    <property type="molecule type" value="Genomic_DNA"/>
</dbReference>
<dbReference type="InterPro" id="IPR022801">
    <property type="entry name" value="Ribosomal_uS4"/>
</dbReference>
<dbReference type="InterPro" id="IPR001912">
    <property type="entry name" value="Ribosomal_uS4_N"/>
</dbReference>
<dbReference type="GO" id="GO:0042274">
    <property type="term" value="P:ribosomal small subunit biogenesis"/>
    <property type="evidence" value="ECO:0007669"/>
    <property type="project" value="TreeGrafter"/>
</dbReference>
<evidence type="ECO:0000256" key="2">
    <source>
        <dbReference type="ARBA" id="ARBA00022730"/>
    </source>
</evidence>
<evidence type="ECO:0000256" key="1">
    <source>
        <dbReference type="ARBA" id="ARBA00007465"/>
    </source>
</evidence>
<evidence type="ECO:0000313" key="8">
    <source>
        <dbReference type="EMBL" id="KAK7356972.1"/>
    </source>
</evidence>
<keyword evidence="2" id="KW-0699">rRNA-binding</keyword>
<dbReference type="GO" id="GO:0022627">
    <property type="term" value="C:cytosolic small ribosomal subunit"/>
    <property type="evidence" value="ECO:0007669"/>
    <property type="project" value="TreeGrafter"/>
</dbReference>
<organism evidence="8 9">
    <name type="scientific">Phaseolus coccineus</name>
    <name type="common">Scarlet runner bean</name>
    <name type="synonym">Phaseolus multiflorus</name>
    <dbReference type="NCBI Taxonomy" id="3886"/>
    <lineage>
        <taxon>Eukaryota</taxon>
        <taxon>Viridiplantae</taxon>
        <taxon>Streptophyta</taxon>
        <taxon>Embryophyta</taxon>
        <taxon>Tracheophyta</taxon>
        <taxon>Spermatophyta</taxon>
        <taxon>Magnoliopsida</taxon>
        <taxon>eudicotyledons</taxon>
        <taxon>Gunneridae</taxon>
        <taxon>Pentapetalae</taxon>
        <taxon>rosids</taxon>
        <taxon>fabids</taxon>
        <taxon>Fabales</taxon>
        <taxon>Fabaceae</taxon>
        <taxon>Papilionoideae</taxon>
        <taxon>50 kb inversion clade</taxon>
        <taxon>NPAAA clade</taxon>
        <taxon>indigoferoid/millettioid clade</taxon>
        <taxon>Phaseoleae</taxon>
        <taxon>Phaseolus</taxon>
    </lineage>
</organism>
<dbReference type="InterPro" id="IPR005710">
    <property type="entry name" value="Ribosomal_uS4_euk/arc"/>
</dbReference>
<dbReference type="GO" id="GO:0019843">
    <property type="term" value="F:rRNA binding"/>
    <property type="evidence" value="ECO:0007669"/>
    <property type="project" value="UniProtKB-KW"/>
</dbReference>
<dbReference type="NCBIfam" id="TIGR01018">
    <property type="entry name" value="uS4_arch"/>
    <property type="match status" value="1"/>
</dbReference>
<dbReference type="AlphaFoldDB" id="A0AAN9R2J0"/>
<keyword evidence="3" id="KW-0694">RNA-binding</keyword>
<feature type="compositionally biased region" description="Polar residues" evidence="6">
    <location>
        <begin position="110"/>
        <end position="122"/>
    </location>
</feature>
<evidence type="ECO:0000256" key="5">
    <source>
        <dbReference type="ARBA" id="ARBA00023274"/>
    </source>
</evidence>
<evidence type="ECO:0000313" key="9">
    <source>
        <dbReference type="Proteomes" id="UP001374584"/>
    </source>
</evidence>
<evidence type="ECO:0000256" key="3">
    <source>
        <dbReference type="ARBA" id="ARBA00022884"/>
    </source>
</evidence>
<name>A0AAN9R2J0_PHACN</name>
<dbReference type="PANTHER" id="PTHR11831">
    <property type="entry name" value="30S 40S RIBOSOMAL PROTEIN"/>
    <property type="match status" value="1"/>
</dbReference>
<dbReference type="PANTHER" id="PTHR11831:SF47">
    <property type="entry name" value="SMALL RIBOSOMAL SUBUNIT PROTEIN US4Y"/>
    <property type="match status" value="1"/>
</dbReference>
<comment type="similarity">
    <text evidence="1">Belongs to the universal ribosomal protein uS4 family.</text>
</comment>
<protein>
    <recommendedName>
        <fullName evidence="7">Small ribosomal subunit protein uS4 N-terminal domain-containing protein</fullName>
    </recommendedName>
</protein>
<feature type="region of interest" description="Disordered" evidence="6">
    <location>
        <begin position="110"/>
        <end position="129"/>
    </location>
</feature>
<comment type="caution">
    <text evidence="8">The sequence shown here is derived from an EMBL/GenBank/DDBJ whole genome shotgun (WGS) entry which is preliminary data.</text>
</comment>
<evidence type="ECO:0000256" key="6">
    <source>
        <dbReference type="SAM" id="MobiDB-lite"/>
    </source>
</evidence>
<dbReference type="GO" id="GO:0006412">
    <property type="term" value="P:translation"/>
    <property type="evidence" value="ECO:0007669"/>
    <property type="project" value="InterPro"/>
</dbReference>
<accession>A0AAN9R2J0</accession>
<evidence type="ECO:0000259" key="7">
    <source>
        <dbReference type="SMART" id="SM01390"/>
    </source>
</evidence>
<sequence length="129" mass="15253">MFKKPRRPYEKERLDAKLKMMGEYELRCKKKSWRVQYALIRICNNARNLLTFNEKNSHWIFEGEALLHRMFCYGLLDKTHNKLDYVLAITVNNLQEPRLQTLVLNPAWPSPSTMPGFSSSRDTSGKEMQ</sequence>
<dbReference type="SUPFAM" id="SSF55174">
    <property type="entry name" value="Alpha-L RNA-binding motif"/>
    <property type="match status" value="1"/>
</dbReference>
<evidence type="ECO:0000256" key="4">
    <source>
        <dbReference type="ARBA" id="ARBA00022980"/>
    </source>
</evidence>
<keyword evidence="4" id="KW-0689">Ribosomal protein</keyword>
<dbReference type="Proteomes" id="UP001374584">
    <property type="component" value="Unassembled WGS sequence"/>
</dbReference>